<evidence type="ECO:0000256" key="7">
    <source>
        <dbReference type="ARBA" id="ARBA00022737"/>
    </source>
</evidence>
<dbReference type="FunFam" id="3.90.215.10:FF:000001">
    <property type="entry name" value="Tenascin isoform 1"/>
    <property type="match status" value="1"/>
</dbReference>
<dbReference type="Gene3D" id="2.60.40.10">
    <property type="entry name" value="Immunoglobulins"/>
    <property type="match status" value="5"/>
</dbReference>
<keyword evidence="16" id="KW-1185">Reference proteome</keyword>
<gene>
    <name evidence="15" type="ORF">COCON_G00125980</name>
</gene>
<evidence type="ECO:0000256" key="12">
    <source>
        <dbReference type="SAM" id="SignalP"/>
    </source>
</evidence>
<evidence type="ECO:0000256" key="11">
    <source>
        <dbReference type="SAM" id="MobiDB-lite"/>
    </source>
</evidence>
<evidence type="ECO:0000256" key="1">
    <source>
        <dbReference type="ARBA" id="ARBA00004498"/>
    </source>
</evidence>
<dbReference type="InterPro" id="IPR014716">
    <property type="entry name" value="Fibrinogen_a/b/g_C_1"/>
</dbReference>
<dbReference type="SUPFAM" id="SSF56496">
    <property type="entry name" value="Fibrinogen C-terminal domain-like"/>
    <property type="match status" value="1"/>
</dbReference>
<evidence type="ECO:0000256" key="5">
    <source>
        <dbReference type="ARBA" id="ARBA00022536"/>
    </source>
</evidence>
<keyword evidence="7" id="KW-0677">Repeat</keyword>
<dbReference type="GO" id="GO:0005615">
    <property type="term" value="C:extracellular space"/>
    <property type="evidence" value="ECO:0007669"/>
    <property type="project" value="TreeGrafter"/>
</dbReference>
<feature type="region of interest" description="Disordered" evidence="11">
    <location>
        <begin position="27"/>
        <end position="79"/>
    </location>
</feature>
<feature type="region of interest" description="Disordered" evidence="11">
    <location>
        <begin position="396"/>
        <end position="469"/>
    </location>
</feature>
<dbReference type="PROSITE" id="PS00022">
    <property type="entry name" value="EGF_1"/>
    <property type="match status" value="1"/>
</dbReference>
<feature type="region of interest" description="Disordered" evidence="11">
    <location>
        <begin position="787"/>
        <end position="806"/>
    </location>
</feature>
<dbReference type="EMBL" id="JAFJMO010000009">
    <property type="protein sequence ID" value="KAJ8267426.1"/>
    <property type="molecule type" value="Genomic_DNA"/>
</dbReference>
<dbReference type="CDD" id="cd00087">
    <property type="entry name" value="FReD"/>
    <property type="match status" value="1"/>
</dbReference>
<evidence type="ECO:0000259" key="14">
    <source>
        <dbReference type="PROSITE" id="PS51406"/>
    </source>
</evidence>
<dbReference type="Pfam" id="PF00041">
    <property type="entry name" value="fn3"/>
    <property type="match status" value="4"/>
</dbReference>
<dbReference type="InterPro" id="IPR050991">
    <property type="entry name" value="ECM_Regulatory_Proteins"/>
</dbReference>
<dbReference type="GO" id="GO:0030155">
    <property type="term" value="P:regulation of cell adhesion"/>
    <property type="evidence" value="ECO:0007669"/>
    <property type="project" value="TreeGrafter"/>
</dbReference>
<dbReference type="Pfam" id="PF00147">
    <property type="entry name" value="Fibrinogen_C"/>
    <property type="match status" value="1"/>
</dbReference>
<dbReference type="Gene3D" id="3.90.215.10">
    <property type="entry name" value="Gamma Fibrinogen, chain A, domain 1"/>
    <property type="match status" value="1"/>
</dbReference>
<dbReference type="OrthoDB" id="6130531at2759"/>
<feature type="domain" description="Fibronectin type-III" evidence="13">
    <location>
        <begin position="618"/>
        <end position="707"/>
    </location>
</feature>
<feature type="compositionally biased region" description="Basic and acidic residues" evidence="11">
    <location>
        <begin position="396"/>
        <end position="422"/>
    </location>
</feature>
<feature type="coiled-coil region" evidence="10">
    <location>
        <begin position="128"/>
        <end position="155"/>
    </location>
</feature>
<dbReference type="Pfam" id="PF23106">
    <property type="entry name" value="EGF_Teneurin"/>
    <property type="match status" value="1"/>
</dbReference>
<name>A0A9Q1DDH0_CONCO</name>
<feature type="region of interest" description="Disordered" evidence="11">
    <location>
        <begin position="500"/>
        <end position="571"/>
    </location>
</feature>
<dbReference type="PROSITE" id="PS01186">
    <property type="entry name" value="EGF_2"/>
    <property type="match status" value="1"/>
</dbReference>
<feature type="domain" description="Fibrinogen C-terminal" evidence="14">
    <location>
        <begin position="886"/>
        <end position="1101"/>
    </location>
</feature>
<keyword evidence="4" id="KW-0272">Extracellular matrix</keyword>
<keyword evidence="9" id="KW-0325">Glycoprotein</keyword>
<dbReference type="InterPro" id="IPR000742">
    <property type="entry name" value="EGF"/>
</dbReference>
<dbReference type="SMART" id="SM00186">
    <property type="entry name" value="FBG"/>
    <property type="match status" value="1"/>
</dbReference>
<dbReference type="CDD" id="cd00063">
    <property type="entry name" value="FN3"/>
    <property type="match status" value="4"/>
</dbReference>
<keyword evidence="10" id="KW-0175">Coiled coil</keyword>
<dbReference type="GO" id="GO:0031175">
    <property type="term" value="P:neuron projection development"/>
    <property type="evidence" value="ECO:0007669"/>
    <property type="project" value="TreeGrafter"/>
</dbReference>
<evidence type="ECO:0000256" key="10">
    <source>
        <dbReference type="SAM" id="Coils"/>
    </source>
</evidence>
<feature type="signal peptide" evidence="12">
    <location>
        <begin position="1"/>
        <end position="20"/>
    </location>
</feature>
<dbReference type="InterPro" id="IPR036116">
    <property type="entry name" value="FN3_sf"/>
</dbReference>
<dbReference type="AlphaFoldDB" id="A0A9Q1DDH0"/>
<dbReference type="Gene3D" id="2.10.25.10">
    <property type="entry name" value="Laminin"/>
    <property type="match status" value="1"/>
</dbReference>
<evidence type="ECO:0000259" key="13">
    <source>
        <dbReference type="PROSITE" id="PS50853"/>
    </source>
</evidence>
<feature type="domain" description="Fibronectin type-III" evidence="13">
    <location>
        <begin position="800"/>
        <end position="889"/>
    </location>
</feature>
<evidence type="ECO:0000256" key="8">
    <source>
        <dbReference type="ARBA" id="ARBA00023157"/>
    </source>
</evidence>
<dbReference type="PROSITE" id="PS51406">
    <property type="entry name" value="FIBRINOGEN_C_2"/>
    <property type="match status" value="1"/>
</dbReference>
<dbReference type="InterPro" id="IPR013783">
    <property type="entry name" value="Ig-like_fold"/>
</dbReference>
<dbReference type="InterPro" id="IPR020837">
    <property type="entry name" value="Fibrinogen_CS"/>
</dbReference>
<evidence type="ECO:0000313" key="16">
    <source>
        <dbReference type="Proteomes" id="UP001152803"/>
    </source>
</evidence>
<reference evidence="15" key="1">
    <citation type="journal article" date="2023" name="Science">
        <title>Genome structures resolve the early diversification of teleost fishes.</title>
        <authorList>
            <person name="Parey E."/>
            <person name="Louis A."/>
            <person name="Montfort J."/>
            <person name="Bouchez O."/>
            <person name="Roques C."/>
            <person name="Iampietro C."/>
            <person name="Lluch J."/>
            <person name="Castinel A."/>
            <person name="Donnadieu C."/>
            <person name="Desvignes T."/>
            <person name="Floi Bucao C."/>
            <person name="Jouanno E."/>
            <person name="Wen M."/>
            <person name="Mejri S."/>
            <person name="Dirks R."/>
            <person name="Jansen H."/>
            <person name="Henkel C."/>
            <person name="Chen W.J."/>
            <person name="Zahm M."/>
            <person name="Cabau C."/>
            <person name="Klopp C."/>
            <person name="Thompson A.W."/>
            <person name="Robinson-Rechavi M."/>
            <person name="Braasch I."/>
            <person name="Lecointre G."/>
            <person name="Bobe J."/>
            <person name="Postlethwait J.H."/>
            <person name="Berthelot C."/>
            <person name="Roest Crollius H."/>
            <person name="Guiguen Y."/>
        </authorList>
    </citation>
    <scope>NUCLEOTIDE SEQUENCE</scope>
    <source>
        <strain evidence="15">Concon-B</strain>
    </source>
</reference>
<dbReference type="SMART" id="SM00060">
    <property type="entry name" value="FN3"/>
    <property type="match status" value="5"/>
</dbReference>
<dbReference type="PANTHER" id="PTHR46708">
    <property type="entry name" value="TENASCIN"/>
    <property type="match status" value="1"/>
</dbReference>
<protein>
    <recommendedName>
        <fullName evidence="17">Tenascin</fullName>
    </recommendedName>
</protein>
<evidence type="ECO:0000256" key="9">
    <source>
        <dbReference type="ARBA" id="ARBA00023180"/>
    </source>
</evidence>
<dbReference type="InterPro" id="IPR003961">
    <property type="entry name" value="FN3_dom"/>
</dbReference>
<comment type="caution">
    <text evidence="15">The sequence shown here is derived from an EMBL/GenBank/DDBJ whole genome shotgun (WGS) entry which is preliminary data.</text>
</comment>
<keyword evidence="5" id="KW-0245">EGF-like domain</keyword>
<accession>A0A9Q1DDH0</accession>
<proteinExistence type="inferred from homology"/>
<evidence type="ECO:0000256" key="3">
    <source>
        <dbReference type="ARBA" id="ARBA00022525"/>
    </source>
</evidence>
<feature type="compositionally biased region" description="Basic and acidic residues" evidence="11">
    <location>
        <begin position="532"/>
        <end position="554"/>
    </location>
</feature>
<organism evidence="15 16">
    <name type="scientific">Conger conger</name>
    <name type="common">Conger eel</name>
    <name type="synonym">Muraena conger</name>
    <dbReference type="NCBI Taxonomy" id="82655"/>
    <lineage>
        <taxon>Eukaryota</taxon>
        <taxon>Metazoa</taxon>
        <taxon>Chordata</taxon>
        <taxon>Craniata</taxon>
        <taxon>Vertebrata</taxon>
        <taxon>Euteleostomi</taxon>
        <taxon>Actinopterygii</taxon>
        <taxon>Neopterygii</taxon>
        <taxon>Teleostei</taxon>
        <taxon>Anguilliformes</taxon>
        <taxon>Congridae</taxon>
        <taxon>Conger</taxon>
    </lineage>
</organism>
<dbReference type="PANTHER" id="PTHR46708:SF1">
    <property type="entry name" value="TENASCIN"/>
    <property type="match status" value="1"/>
</dbReference>
<feature type="chain" id="PRO_5040114842" description="Tenascin" evidence="12">
    <location>
        <begin position="21"/>
        <end position="1108"/>
    </location>
</feature>
<dbReference type="InterPro" id="IPR002181">
    <property type="entry name" value="Fibrinogen_a/b/g_C_dom"/>
</dbReference>
<evidence type="ECO:0008006" key="17">
    <source>
        <dbReference type="Google" id="ProtNLM"/>
    </source>
</evidence>
<evidence type="ECO:0000256" key="4">
    <source>
        <dbReference type="ARBA" id="ARBA00022530"/>
    </source>
</evidence>
<keyword evidence="3" id="KW-0964">Secreted</keyword>
<dbReference type="PROSITE" id="PS50853">
    <property type="entry name" value="FN3"/>
    <property type="match status" value="4"/>
</dbReference>
<evidence type="ECO:0000313" key="15">
    <source>
        <dbReference type="EMBL" id="KAJ8267426.1"/>
    </source>
</evidence>
<dbReference type="InterPro" id="IPR036056">
    <property type="entry name" value="Fibrinogen-like_C"/>
</dbReference>
<feature type="compositionally biased region" description="Acidic residues" evidence="11">
    <location>
        <begin position="518"/>
        <end position="531"/>
    </location>
</feature>
<dbReference type="SUPFAM" id="SSF49265">
    <property type="entry name" value="Fibronectin type III"/>
    <property type="match status" value="4"/>
</dbReference>
<feature type="domain" description="Fibronectin type-III" evidence="13">
    <location>
        <begin position="708"/>
        <end position="793"/>
    </location>
</feature>
<dbReference type="PROSITE" id="PS00514">
    <property type="entry name" value="FIBRINOGEN_C_1"/>
    <property type="match status" value="1"/>
</dbReference>
<feature type="domain" description="Fibronectin type-III" evidence="13">
    <location>
        <begin position="265"/>
        <end position="357"/>
    </location>
</feature>
<dbReference type="Proteomes" id="UP001152803">
    <property type="component" value="Unassembled WGS sequence"/>
</dbReference>
<keyword evidence="6 12" id="KW-0732">Signal</keyword>
<dbReference type="FunFam" id="2.10.25.10:FF:000001">
    <property type="entry name" value="Tenascin C"/>
    <property type="match status" value="1"/>
</dbReference>
<evidence type="ECO:0000256" key="6">
    <source>
        <dbReference type="ARBA" id="ARBA00022729"/>
    </source>
</evidence>
<comment type="subcellular location">
    <subcellularLocation>
        <location evidence="1">Secreted</location>
        <location evidence="1">Extracellular space</location>
        <location evidence="1">Extracellular matrix</location>
    </subcellularLocation>
</comment>
<evidence type="ECO:0000256" key="2">
    <source>
        <dbReference type="ARBA" id="ARBA00008673"/>
    </source>
</evidence>
<keyword evidence="8" id="KW-1015">Disulfide bond</keyword>
<sequence>MCPFLALPLLFLLLPCPALLNQPTGTRPPWIHTPPESSEAAPNQSPDPALVLPSSSKHFNPRAARDVDPDPDPDPAQPPIKVLLTETCVQRDASAEGEGEGLTLDLEPGSPLVVTHRISLVPGPGACAGGCEALVSALQERMERLEREVSALREKCGGTEGGCCTSQQSTGAHCTRQPEDMCPNDCSDQGRCDQGKCICFPGFSGPDCSSTTCPSNCNDRGTCVKGHYSQTGLAAGQEYSASVRGEKDGKMGTESTTEVTTLIPGPKNLRIVKTSTKSVDVQWEPPLANIDRYRLSIAASQSKGGEEPATREITLPPERDSAHITGLEAGHVYDIALVSEKGRSQSQPITVEATPEKAAILDTDVTVETATEAIGTEGDVAGKANTTVFYKKIEEEDEHKAEGPKVWRGYSGRDGDSERTKVDLSPGRTGSTKPQDKASGLPEKNKQIGTPDYTGVAVPNGGAPRTGPDFTSIGVENVTSSGFVLIWEVPPGIYQNFTVTRWENGDEGMPERKTEEDRKEDEDEKEDEEVDEGRRNEVRVGSRRDDSRSGDVSRSEINFPAEPHEKTPKFSQVLPGSARSLLFRDLAPQANYSLTLSGTAPGLWSKIHQFTVATGPRPPSDLSFSGVTDNSVTVAWTKPKGPVSGYKVTYTHTNEGEPVSVETDSQDSAVSLHELSPGSTYEVSVISLLGMDESDPIKDFVVTLPDPPSDLQATNVTHNTALLLWKPAQTTVDHYIIVYGSEQGVSTVVSGDVAELPLTGLQSSTQYTVTISSQRDGLRSTGASTIFTTAGGPDESRQKGPRKLTASNVTPRSAVLSWKPPPVAVAGYKLTYQTAGREAKEVTLDPSTTQYKLSRLHPRSKYTVHLQGERQGKYTSATSTKFTTGVLRYPFPSDCSQELLNGMQDSGEAEIFPGGQRGRAVPIFCDMETDGGGWTVFQRRVDGHTNFFRTWSEYSRGFGNVSRDFWLGNDLLHSLTSVLPMAMRVDLRVGAESTYAHYASFAVDTEKRYYALALSGYSGTAGDSMAYHNLSRFSTWDRDSNPYVTRCAMSYRGGWWYRNCHEANLNGLYNTHTNHQGVIWTSWKGTDFSIPFSEMKIRPASFTPPSQG</sequence>
<comment type="similarity">
    <text evidence="2">Belongs to the tenascin family.</text>
</comment>